<dbReference type="Gene3D" id="1.10.238.10">
    <property type="entry name" value="EF-hand"/>
    <property type="match status" value="1"/>
</dbReference>
<sequence length="85" mass="8793">MVWPGLPWATLVGVADTSEYAITFSMIDLDSDGLISAAELVQVTGALGDQITEEAAAAAVSRVDADGDGLISLEEFTAYMGSRPA</sequence>
<dbReference type="PROSITE" id="PS50222">
    <property type="entry name" value="EF_HAND_2"/>
    <property type="match status" value="2"/>
</dbReference>
<dbReference type="Pfam" id="PF13499">
    <property type="entry name" value="EF-hand_7"/>
    <property type="match status" value="1"/>
</dbReference>
<dbReference type="Proteomes" id="UP001501676">
    <property type="component" value="Unassembled WGS sequence"/>
</dbReference>
<keyword evidence="1" id="KW-0479">Metal-binding</keyword>
<reference evidence="5" key="1">
    <citation type="journal article" date="2019" name="Int. J. Syst. Evol. Microbiol.">
        <title>The Global Catalogue of Microorganisms (GCM) 10K type strain sequencing project: providing services to taxonomists for standard genome sequencing and annotation.</title>
        <authorList>
            <consortium name="The Broad Institute Genomics Platform"/>
            <consortium name="The Broad Institute Genome Sequencing Center for Infectious Disease"/>
            <person name="Wu L."/>
            <person name="Ma J."/>
        </authorList>
    </citation>
    <scope>NUCLEOTIDE SEQUENCE [LARGE SCALE GENOMIC DNA]</scope>
    <source>
        <strain evidence="5">JCM 9458</strain>
    </source>
</reference>
<evidence type="ECO:0000256" key="2">
    <source>
        <dbReference type="ARBA" id="ARBA00022737"/>
    </source>
</evidence>
<dbReference type="InterPro" id="IPR002048">
    <property type="entry name" value="EF_hand_dom"/>
</dbReference>
<evidence type="ECO:0000313" key="5">
    <source>
        <dbReference type="Proteomes" id="UP001501676"/>
    </source>
</evidence>
<dbReference type="CDD" id="cd00051">
    <property type="entry name" value="EFh"/>
    <property type="match status" value="1"/>
</dbReference>
<keyword evidence="5" id="KW-1185">Reference proteome</keyword>
<dbReference type="InterPro" id="IPR039647">
    <property type="entry name" value="EF_hand_pair_protein_CML-like"/>
</dbReference>
<dbReference type="PROSITE" id="PS00018">
    <property type="entry name" value="EF_HAND_1"/>
    <property type="match status" value="2"/>
</dbReference>
<accession>A0ABP6SU62</accession>
<keyword evidence="2" id="KW-0677">Repeat</keyword>
<organism evidence="4 5">
    <name type="scientific">Cryptosporangium minutisporangium</name>
    <dbReference type="NCBI Taxonomy" id="113569"/>
    <lineage>
        <taxon>Bacteria</taxon>
        <taxon>Bacillati</taxon>
        <taxon>Actinomycetota</taxon>
        <taxon>Actinomycetes</taxon>
        <taxon>Cryptosporangiales</taxon>
        <taxon>Cryptosporangiaceae</taxon>
        <taxon>Cryptosporangium</taxon>
    </lineage>
</organism>
<comment type="caution">
    <text evidence="4">The sequence shown here is derived from an EMBL/GenBank/DDBJ whole genome shotgun (WGS) entry which is preliminary data.</text>
</comment>
<evidence type="ECO:0000256" key="1">
    <source>
        <dbReference type="ARBA" id="ARBA00022723"/>
    </source>
</evidence>
<dbReference type="PANTHER" id="PTHR10891">
    <property type="entry name" value="EF-HAND CALCIUM-BINDING DOMAIN CONTAINING PROTEIN"/>
    <property type="match status" value="1"/>
</dbReference>
<feature type="domain" description="EF-hand" evidence="3">
    <location>
        <begin position="51"/>
        <end position="85"/>
    </location>
</feature>
<evidence type="ECO:0000313" key="4">
    <source>
        <dbReference type="EMBL" id="GAA3385440.1"/>
    </source>
</evidence>
<gene>
    <name evidence="4" type="ORF">GCM10020369_18990</name>
</gene>
<dbReference type="EMBL" id="BAAAYN010000011">
    <property type="protein sequence ID" value="GAA3385440.1"/>
    <property type="molecule type" value="Genomic_DNA"/>
</dbReference>
<evidence type="ECO:0000259" key="3">
    <source>
        <dbReference type="PROSITE" id="PS50222"/>
    </source>
</evidence>
<proteinExistence type="predicted"/>
<dbReference type="InterPro" id="IPR018247">
    <property type="entry name" value="EF_Hand_1_Ca_BS"/>
</dbReference>
<dbReference type="SMART" id="SM00054">
    <property type="entry name" value="EFh"/>
    <property type="match status" value="2"/>
</dbReference>
<dbReference type="InterPro" id="IPR011992">
    <property type="entry name" value="EF-hand-dom_pair"/>
</dbReference>
<name>A0ABP6SU62_9ACTN</name>
<dbReference type="SUPFAM" id="SSF47473">
    <property type="entry name" value="EF-hand"/>
    <property type="match status" value="1"/>
</dbReference>
<protein>
    <recommendedName>
        <fullName evidence="3">EF-hand domain-containing protein</fullName>
    </recommendedName>
</protein>
<feature type="domain" description="EF-hand" evidence="3">
    <location>
        <begin position="15"/>
        <end position="50"/>
    </location>
</feature>